<accession>A0A9P0HJZ1</accession>
<name>A0A9P0HJZ1_NEZVI</name>
<dbReference type="PROSITE" id="PS50850">
    <property type="entry name" value="MFS"/>
    <property type="match status" value="1"/>
</dbReference>
<feature type="transmembrane region" description="Helical" evidence="7">
    <location>
        <begin position="164"/>
        <end position="184"/>
    </location>
</feature>
<evidence type="ECO:0000256" key="5">
    <source>
        <dbReference type="ARBA" id="ARBA00023136"/>
    </source>
</evidence>
<keyword evidence="10" id="KW-1185">Reference proteome</keyword>
<organism evidence="9 10">
    <name type="scientific">Nezara viridula</name>
    <name type="common">Southern green stink bug</name>
    <name type="synonym">Cimex viridulus</name>
    <dbReference type="NCBI Taxonomy" id="85310"/>
    <lineage>
        <taxon>Eukaryota</taxon>
        <taxon>Metazoa</taxon>
        <taxon>Ecdysozoa</taxon>
        <taxon>Arthropoda</taxon>
        <taxon>Hexapoda</taxon>
        <taxon>Insecta</taxon>
        <taxon>Pterygota</taxon>
        <taxon>Neoptera</taxon>
        <taxon>Paraneoptera</taxon>
        <taxon>Hemiptera</taxon>
        <taxon>Heteroptera</taxon>
        <taxon>Panheteroptera</taxon>
        <taxon>Pentatomomorpha</taxon>
        <taxon>Pentatomoidea</taxon>
        <taxon>Pentatomidae</taxon>
        <taxon>Pentatominae</taxon>
        <taxon>Nezara</taxon>
    </lineage>
</organism>
<keyword evidence="2" id="KW-0813">Transport</keyword>
<dbReference type="SUPFAM" id="SSF103473">
    <property type="entry name" value="MFS general substrate transporter"/>
    <property type="match status" value="1"/>
</dbReference>
<evidence type="ECO:0000256" key="7">
    <source>
        <dbReference type="SAM" id="Phobius"/>
    </source>
</evidence>
<feature type="transmembrane region" description="Helical" evidence="7">
    <location>
        <begin position="387"/>
        <end position="410"/>
    </location>
</feature>
<evidence type="ECO:0000313" key="9">
    <source>
        <dbReference type="EMBL" id="CAH1403426.1"/>
    </source>
</evidence>
<dbReference type="GO" id="GO:0022857">
    <property type="term" value="F:transmembrane transporter activity"/>
    <property type="evidence" value="ECO:0007669"/>
    <property type="project" value="InterPro"/>
</dbReference>
<dbReference type="PANTHER" id="PTHR23505:SF79">
    <property type="entry name" value="PROTEIN SPINSTER"/>
    <property type="match status" value="1"/>
</dbReference>
<feature type="transmembrane region" description="Helical" evidence="7">
    <location>
        <begin position="263"/>
        <end position="283"/>
    </location>
</feature>
<comment type="similarity">
    <text evidence="6">Belongs to the major facilitator superfamily. Spinster (TC 2.A.1.49) family.</text>
</comment>
<dbReference type="InterPro" id="IPR020846">
    <property type="entry name" value="MFS_dom"/>
</dbReference>
<evidence type="ECO:0000256" key="2">
    <source>
        <dbReference type="ARBA" id="ARBA00022448"/>
    </source>
</evidence>
<feature type="transmembrane region" description="Helical" evidence="7">
    <location>
        <begin position="216"/>
        <end position="237"/>
    </location>
</feature>
<dbReference type="Proteomes" id="UP001152798">
    <property type="component" value="Chromosome 5"/>
</dbReference>
<dbReference type="Gene3D" id="1.20.1250.20">
    <property type="entry name" value="MFS general substrate transporter like domains"/>
    <property type="match status" value="1"/>
</dbReference>
<dbReference type="EMBL" id="OV725081">
    <property type="protein sequence ID" value="CAH1403426.1"/>
    <property type="molecule type" value="Genomic_DNA"/>
</dbReference>
<dbReference type="InterPro" id="IPR044770">
    <property type="entry name" value="MFS_spinster-like"/>
</dbReference>
<keyword evidence="3 7" id="KW-0812">Transmembrane</keyword>
<evidence type="ECO:0000256" key="6">
    <source>
        <dbReference type="ARBA" id="ARBA00024338"/>
    </source>
</evidence>
<feature type="transmembrane region" description="Helical" evidence="7">
    <location>
        <begin position="47"/>
        <end position="67"/>
    </location>
</feature>
<dbReference type="Pfam" id="PF07690">
    <property type="entry name" value="MFS_1"/>
    <property type="match status" value="1"/>
</dbReference>
<feature type="transmembrane region" description="Helical" evidence="7">
    <location>
        <begin position="105"/>
        <end position="126"/>
    </location>
</feature>
<reference evidence="9" key="1">
    <citation type="submission" date="2022-01" db="EMBL/GenBank/DDBJ databases">
        <authorList>
            <person name="King R."/>
        </authorList>
    </citation>
    <scope>NUCLEOTIDE SEQUENCE</scope>
</reference>
<dbReference type="InterPro" id="IPR011701">
    <property type="entry name" value="MFS"/>
</dbReference>
<gene>
    <name evidence="9" type="ORF">NEZAVI_LOCUS12037</name>
</gene>
<evidence type="ECO:0000256" key="1">
    <source>
        <dbReference type="ARBA" id="ARBA00004141"/>
    </source>
</evidence>
<feature type="transmembrane region" description="Helical" evidence="7">
    <location>
        <begin position="74"/>
        <end position="93"/>
    </location>
</feature>
<proteinExistence type="inferred from homology"/>
<evidence type="ECO:0000256" key="3">
    <source>
        <dbReference type="ARBA" id="ARBA00022692"/>
    </source>
</evidence>
<dbReference type="AlphaFoldDB" id="A0A9P0HJZ1"/>
<dbReference type="OrthoDB" id="6770063at2759"/>
<comment type="subcellular location">
    <subcellularLocation>
        <location evidence="1">Membrane</location>
        <topology evidence="1">Multi-pass membrane protein</topology>
    </subcellularLocation>
</comment>
<dbReference type="InterPro" id="IPR036259">
    <property type="entry name" value="MFS_trans_sf"/>
</dbReference>
<feature type="domain" description="Major facilitator superfamily (MFS) profile" evidence="8">
    <location>
        <begin position="1"/>
        <end position="449"/>
    </location>
</feature>
<sequence length="449" mass="49048">MQPQTPPQFGAVYMLKQLVMDCYPPAEQRILTKIQAYFKLGDDEGGLLQTAFVLSYMLFAPFFGYLGDRYSRRYIMAFGVFLWSLTTLIGSFMENYYLFLTFRTLVGIGEASYSTIAPTIISDLFIDDMRSKMLSLFYFAIPVGSGLGYIIGSETAELAGSWQWGLRVTPVLGAIAVLLILFILDDPVRGSVEGVTVHRPTTWKQDILSLLKNKSFMLSTGGFTCVAFVTGALAWWGPHYILLGLHLQPGNENDQLTSVSFKFGLIAMFAGLIGVPLGSILATRLRPTIPRIDPILCAVGLLASAPLIFAAIYVVPPPRRSTAEAFQILLSHALGDAGSPYLIGVLSEVFKRSLSGTPTLLALYALSSSTLPLTDVSPELQFKSFQYALFTTCFVEVLGGFFFLLATLYITEDRAKAEVDVSGIDNPGAPTHMYADDPALNCSVANLTT</sequence>
<evidence type="ECO:0000259" key="8">
    <source>
        <dbReference type="PROSITE" id="PS50850"/>
    </source>
</evidence>
<keyword evidence="4 7" id="KW-1133">Transmembrane helix</keyword>
<dbReference type="PANTHER" id="PTHR23505">
    <property type="entry name" value="SPINSTER"/>
    <property type="match status" value="1"/>
</dbReference>
<keyword evidence="5 7" id="KW-0472">Membrane</keyword>
<feature type="transmembrane region" description="Helical" evidence="7">
    <location>
        <begin position="133"/>
        <end position="152"/>
    </location>
</feature>
<dbReference type="CDD" id="cd17328">
    <property type="entry name" value="MFS_spinster_like"/>
    <property type="match status" value="1"/>
</dbReference>
<dbReference type="GO" id="GO:0016020">
    <property type="term" value="C:membrane"/>
    <property type="evidence" value="ECO:0007669"/>
    <property type="project" value="UniProtKB-SubCell"/>
</dbReference>
<evidence type="ECO:0000313" key="10">
    <source>
        <dbReference type="Proteomes" id="UP001152798"/>
    </source>
</evidence>
<feature type="transmembrane region" description="Helical" evidence="7">
    <location>
        <begin position="295"/>
        <end position="315"/>
    </location>
</feature>
<protein>
    <recommendedName>
        <fullName evidence="8">Major facilitator superfamily (MFS) profile domain-containing protein</fullName>
    </recommendedName>
</protein>
<evidence type="ECO:0000256" key="4">
    <source>
        <dbReference type="ARBA" id="ARBA00022989"/>
    </source>
</evidence>